<feature type="transmembrane region" description="Helical" evidence="6">
    <location>
        <begin position="349"/>
        <end position="371"/>
    </location>
</feature>
<feature type="transmembrane region" description="Helical" evidence="6">
    <location>
        <begin position="72"/>
        <end position="89"/>
    </location>
</feature>
<dbReference type="PANTHER" id="PTHR12778:SF10">
    <property type="entry name" value="MAJOR FACILITATOR SUPERFAMILY DOMAIN-CONTAINING PROTEIN 3"/>
    <property type="match status" value="1"/>
</dbReference>
<keyword evidence="5 6" id="KW-0472">Membrane</keyword>
<accession>A0AAD9KBE7</accession>
<dbReference type="Pfam" id="PF07690">
    <property type="entry name" value="MFS_1"/>
    <property type="match status" value="1"/>
</dbReference>
<comment type="caution">
    <text evidence="7">The sequence shown here is derived from an EMBL/GenBank/DDBJ whole genome shotgun (WGS) entry which is preliminary data.</text>
</comment>
<dbReference type="InterPro" id="IPR036259">
    <property type="entry name" value="MFS_trans_sf"/>
</dbReference>
<evidence type="ECO:0000256" key="5">
    <source>
        <dbReference type="ARBA" id="ARBA00023136"/>
    </source>
</evidence>
<feature type="transmembrane region" description="Helical" evidence="6">
    <location>
        <begin position="138"/>
        <end position="155"/>
    </location>
</feature>
<organism evidence="7 8">
    <name type="scientific">Ridgeia piscesae</name>
    <name type="common">Tubeworm</name>
    <dbReference type="NCBI Taxonomy" id="27915"/>
    <lineage>
        <taxon>Eukaryota</taxon>
        <taxon>Metazoa</taxon>
        <taxon>Spiralia</taxon>
        <taxon>Lophotrochozoa</taxon>
        <taxon>Annelida</taxon>
        <taxon>Polychaeta</taxon>
        <taxon>Sedentaria</taxon>
        <taxon>Canalipalpata</taxon>
        <taxon>Sabellida</taxon>
        <taxon>Siboglinidae</taxon>
        <taxon>Ridgeia</taxon>
    </lineage>
</organism>
<reference evidence="7" key="1">
    <citation type="journal article" date="2023" name="Mol. Biol. Evol.">
        <title>Third-Generation Sequencing Reveals the Adaptive Role of the Epigenome in Three Deep-Sea Polychaetes.</title>
        <authorList>
            <person name="Perez M."/>
            <person name="Aroh O."/>
            <person name="Sun Y."/>
            <person name="Lan Y."/>
            <person name="Juniper S.K."/>
            <person name="Young C.R."/>
            <person name="Angers B."/>
            <person name="Qian P.Y."/>
        </authorList>
    </citation>
    <scope>NUCLEOTIDE SEQUENCE</scope>
    <source>
        <strain evidence="7">R07B-5</strain>
    </source>
</reference>
<keyword evidence="4 6" id="KW-1133">Transmembrane helix</keyword>
<dbReference type="Proteomes" id="UP001209878">
    <property type="component" value="Unassembled WGS sequence"/>
</dbReference>
<sequence length="477" mass="52240">MVILSKNILLLTFLYFIQGLPYGFQTNFLPVVLRKRGISLTKLGFFRLLFLPWLSRGLWAPLVDMYGTKHKWLLASILGLVLTCLLGSLGSPDDFVFLCAILLLLNVFAATQDIVVDGIAVAILAADELGGGNTAQVVGYKIGAIFGGGVLVWLMNVVGWTGMFVGLALLYLEALMFVFVSPELREFEHERSLLQPTAGQSGSNNDQQIEEVDNWRDACESVTEDVDDQPSRASCECSRNRFHSKSQVTRVEQDVQEEVAKTWLSVLDHVIHVPGTSWMLVYVLIYKFGETGSQSLLPLYMVDSDMPHDSVVFLTGFIGQILSITGSLLGGWALSGCGLPVYLVLEQCLLLRLFPVGLLTVCVAVSTPALITYTLPYYGAVTSYCLLQLNGGIITTATFTLMMQCSQRAPCDIQTTHYTVLSTFEVFGKLAFSSVIGLAADLVDCLSWLYFVVCCSVTVVQKVSPSTVCCSQADMNV</sequence>
<comment type="subcellular location">
    <subcellularLocation>
        <location evidence="1">Membrane</location>
        <topology evidence="1">Multi-pass membrane protein</topology>
    </subcellularLocation>
</comment>
<dbReference type="CDD" id="cd17485">
    <property type="entry name" value="MFS_MFSD3"/>
    <property type="match status" value="1"/>
</dbReference>
<dbReference type="InterPro" id="IPR011701">
    <property type="entry name" value="MFS"/>
</dbReference>
<dbReference type="GO" id="GO:0022857">
    <property type="term" value="F:transmembrane transporter activity"/>
    <property type="evidence" value="ECO:0007669"/>
    <property type="project" value="InterPro"/>
</dbReference>
<evidence type="ECO:0000313" key="8">
    <source>
        <dbReference type="Proteomes" id="UP001209878"/>
    </source>
</evidence>
<evidence type="ECO:0008006" key="9">
    <source>
        <dbReference type="Google" id="ProtNLM"/>
    </source>
</evidence>
<dbReference type="EMBL" id="JAODUO010001247">
    <property type="protein sequence ID" value="KAK2168066.1"/>
    <property type="molecule type" value="Genomic_DNA"/>
</dbReference>
<feature type="transmembrane region" description="Helical" evidence="6">
    <location>
        <begin position="95"/>
        <end position="126"/>
    </location>
</feature>
<dbReference type="Gene3D" id="1.20.1250.20">
    <property type="entry name" value="MFS general substrate transporter like domains"/>
    <property type="match status" value="1"/>
</dbReference>
<dbReference type="AlphaFoldDB" id="A0AAD9KBE7"/>
<evidence type="ECO:0000256" key="3">
    <source>
        <dbReference type="ARBA" id="ARBA00022692"/>
    </source>
</evidence>
<keyword evidence="2" id="KW-0813">Transport</keyword>
<keyword evidence="8" id="KW-1185">Reference proteome</keyword>
<evidence type="ECO:0000256" key="6">
    <source>
        <dbReference type="SAM" id="Phobius"/>
    </source>
</evidence>
<evidence type="ECO:0000256" key="4">
    <source>
        <dbReference type="ARBA" id="ARBA00022989"/>
    </source>
</evidence>
<dbReference type="InterPro" id="IPR004752">
    <property type="entry name" value="AmpG_permease/AT-1"/>
</dbReference>
<proteinExistence type="predicted"/>
<protein>
    <recommendedName>
        <fullName evidence="9">Major facilitator superfamily domain containing 3</fullName>
    </recommendedName>
</protein>
<evidence type="ECO:0000313" key="7">
    <source>
        <dbReference type="EMBL" id="KAK2168066.1"/>
    </source>
</evidence>
<evidence type="ECO:0000256" key="2">
    <source>
        <dbReference type="ARBA" id="ARBA00022448"/>
    </source>
</evidence>
<dbReference type="SUPFAM" id="SSF103473">
    <property type="entry name" value="MFS general substrate transporter"/>
    <property type="match status" value="1"/>
</dbReference>
<dbReference type="GO" id="GO:0016020">
    <property type="term" value="C:membrane"/>
    <property type="evidence" value="ECO:0007669"/>
    <property type="project" value="UniProtKB-SubCell"/>
</dbReference>
<feature type="transmembrane region" description="Helical" evidence="6">
    <location>
        <begin position="311"/>
        <end position="337"/>
    </location>
</feature>
<feature type="transmembrane region" description="Helical" evidence="6">
    <location>
        <begin position="161"/>
        <end position="181"/>
    </location>
</feature>
<feature type="transmembrane region" description="Helical" evidence="6">
    <location>
        <begin position="44"/>
        <end position="63"/>
    </location>
</feature>
<gene>
    <name evidence="7" type="ORF">NP493_1247g00002</name>
</gene>
<keyword evidence="3 6" id="KW-0812">Transmembrane</keyword>
<name>A0AAD9KBE7_RIDPI</name>
<dbReference type="PANTHER" id="PTHR12778">
    <property type="entry name" value="SOLUTE CARRIER FAMILY 33 ACETYL-COA TRANSPORTER -RELATED"/>
    <property type="match status" value="1"/>
</dbReference>
<feature type="transmembrane region" description="Helical" evidence="6">
    <location>
        <begin position="377"/>
        <end position="399"/>
    </location>
</feature>
<feature type="transmembrane region" description="Helical" evidence="6">
    <location>
        <begin position="7"/>
        <end position="24"/>
    </location>
</feature>
<evidence type="ECO:0000256" key="1">
    <source>
        <dbReference type="ARBA" id="ARBA00004141"/>
    </source>
</evidence>